<dbReference type="RefSeq" id="XP_004833848.1">
    <property type="nucleotide sequence ID" value="XM_004833791.1"/>
</dbReference>
<accession>L1LGA8</accession>
<dbReference type="Proteomes" id="UP000031512">
    <property type="component" value="Unassembled WGS sequence"/>
</dbReference>
<dbReference type="GeneID" id="15807844"/>
<sequence length="648" mass="73941">MVKGVHNSLMYTLKQSVWSRIWQIVKLMDLYSPWGLQYSHSPTTHQYSPSEDTRHLTGVSRHSLKDNLIMSASNSTSDPVYLELSFSPSPGTAKHYENPSYDSKKVSLSETTCPSAHPVYRAITHTPVTGCIVAGIYLHKYYMYGFDDALQKRCVVTAYFWVEDVDLKTPLLVLVECEGTSNYHYFSSYDHTWTATPLVTKDNLLASLDINNCNRNWAHTIDISVREGDACHACCGTKLVTAMVTTPYDKSYYRTTYHISEGEEYRIARFKEGSAEIPDIKSSKEQAWVRTFSYSKRPEVPLLLYILGKPKVGRKWYMRAACNLNSWKDITNWPEDRLPHIYYVDDNKEIFLKLLAEAYAPSVIFDSSKGPTTGDHCSYVDSFSGETIEVSKTTTDDGKYVKLTHSVKNEETFKVNSIIHGQVKTDGVSTTDEVLNFTIFYWVLDTEYQSPLLVEVVKFDRYEYYTSDKNGGWIRKNHDETTKLPESVLKGALDYQNCIRNGAHRPNVVKKETTTTITCPCHHQMKVDEKELTGEEKYYYWNVSGLDSIAGLLENNYEQTGITTVKGLKETLIYFGPANTKNKPLLLYLSTSTDPKDATTVTWCKRDSVNSTNWSLYKDLPPNPESCPDKVRDMLKNFPDTTKTLQKV</sequence>
<dbReference type="AlphaFoldDB" id="L1LGA8"/>
<dbReference type="VEuPathDB" id="PiroplasmaDB:BEWA_044390"/>
<evidence type="ECO:0000313" key="2">
    <source>
        <dbReference type="Proteomes" id="UP000031512"/>
    </source>
</evidence>
<protein>
    <submittedName>
        <fullName evidence="1">Uncharacterized protein</fullName>
    </submittedName>
</protein>
<organism evidence="1 2">
    <name type="scientific">Theileria equi strain WA</name>
    <dbReference type="NCBI Taxonomy" id="1537102"/>
    <lineage>
        <taxon>Eukaryota</taxon>
        <taxon>Sar</taxon>
        <taxon>Alveolata</taxon>
        <taxon>Apicomplexa</taxon>
        <taxon>Aconoidasida</taxon>
        <taxon>Piroplasmida</taxon>
        <taxon>Theileriidae</taxon>
        <taxon>Theileria</taxon>
    </lineage>
</organism>
<keyword evidence="2" id="KW-1185">Reference proteome</keyword>
<reference evidence="1 2" key="1">
    <citation type="journal article" date="2012" name="BMC Genomics">
        <title>Comparative genomic analysis and phylogenetic position of Theileria equi.</title>
        <authorList>
            <person name="Kappmeyer L.S."/>
            <person name="Thiagarajan M."/>
            <person name="Herndon D.R."/>
            <person name="Ramsay J.D."/>
            <person name="Caler E."/>
            <person name="Djikeng A."/>
            <person name="Gillespie J.J."/>
            <person name="Lau A.O."/>
            <person name="Roalson E.H."/>
            <person name="Silva J.C."/>
            <person name="Silva M.G."/>
            <person name="Suarez C.E."/>
            <person name="Ueti M.W."/>
            <person name="Nene V.M."/>
            <person name="Mealey R.H."/>
            <person name="Knowles D.P."/>
            <person name="Brayton K.A."/>
        </authorList>
    </citation>
    <scope>NUCLEOTIDE SEQUENCE [LARGE SCALE GENOMIC DNA]</scope>
    <source>
        <strain evidence="1 2">WA</strain>
    </source>
</reference>
<gene>
    <name evidence="1" type="ORF">BEWA_044390</name>
</gene>
<dbReference type="EMBL" id="ACOU01000002">
    <property type="protein sequence ID" value="EKX74396.1"/>
    <property type="molecule type" value="Genomic_DNA"/>
</dbReference>
<comment type="caution">
    <text evidence="1">The sequence shown here is derived from an EMBL/GenBank/DDBJ whole genome shotgun (WGS) entry which is preliminary data.</text>
</comment>
<evidence type="ECO:0000313" key="1">
    <source>
        <dbReference type="EMBL" id="EKX74396.1"/>
    </source>
</evidence>
<dbReference type="KEGG" id="beq:BEWA_044390"/>
<proteinExistence type="predicted"/>
<name>L1LGA8_THEEQ</name>